<protein>
    <submittedName>
        <fullName evidence="1">Uncharacterized protein</fullName>
    </submittedName>
</protein>
<dbReference type="PROSITE" id="PS51257">
    <property type="entry name" value="PROKAR_LIPOPROTEIN"/>
    <property type="match status" value="1"/>
</dbReference>
<accession>A0ABT0S9J5</accession>
<sequence length="45" mass="4607">MEKYVGKVTGGLAIIRHFNAAIAAGSCDEPTAKKKPPGEPGGLIL</sequence>
<dbReference type="RefSeq" id="WP_249915168.1">
    <property type="nucleotide sequence ID" value="NZ_JAMGBB010000001.1"/>
</dbReference>
<gene>
    <name evidence="1" type="ORF">LZ518_06340</name>
</gene>
<reference evidence="1" key="1">
    <citation type="submission" date="2022-05" db="EMBL/GenBank/DDBJ databases">
        <authorList>
            <person name="Jo J.-H."/>
            <person name="Im W.-T."/>
        </authorList>
    </citation>
    <scope>NUCLEOTIDE SEQUENCE</scope>
    <source>
        <strain evidence="1">RB56-2</strain>
    </source>
</reference>
<dbReference type="Proteomes" id="UP001165383">
    <property type="component" value="Unassembled WGS sequence"/>
</dbReference>
<proteinExistence type="predicted"/>
<dbReference type="EMBL" id="JAMGBB010000001">
    <property type="protein sequence ID" value="MCL6740751.1"/>
    <property type="molecule type" value="Genomic_DNA"/>
</dbReference>
<name>A0ABT0S9J5_9SPHN</name>
<evidence type="ECO:0000313" key="2">
    <source>
        <dbReference type="Proteomes" id="UP001165383"/>
    </source>
</evidence>
<organism evidence="1 2">
    <name type="scientific">Sphingomonas brevis</name>
    <dbReference type="NCBI Taxonomy" id="2908206"/>
    <lineage>
        <taxon>Bacteria</taxon>
        <taxon>Pseudomonadati</taxon>
        <taxon>Pseudomonadota</taxon>
        <taxon>Alphaproteobacteria</taxon>
        <taxon>Sphingomonadales</taxon>
        <taxon>Sphingomonadaceae</taxon>
        <taxon>Sphingomonas</taxon>
    </lineage>
</organism>
<comment type="caution">
    <text evidence="1">The sequence shown here is derived from an EMBL/GenBank/DDBJ whole genome shotgun (WGS) entry which is preliminary data.</text>
</comment>
<evidence type="ECO:0000313" key="1">
    <source>
        <dbReference type="EMBL" id="MCL6740751.1"/>
    </source>
</evidence>
<keyword evidence="2" id="KW-1185">Reference proteome</keyword>